<keyword evidence="4" id="KW-1185">Reference proteome</keyword>
<keyword evidence="1" id="KW-1133">Transmembrane helix</keyword>
<reference evidence="3" key="1">
    <citation type="journal article" date="2014" name="Int. J. Syst. Evol. Microbiol.">
        <title>Complete genome sequence of Corynebacterium casei LMG S-19264T (=DSM 44701T), isolated from a smear-ripened cheese.</title>
        <authorList>
            <consortium name="US DOE Joint Genome Institute (JGI-PGF)"/>
            <person name="Walter F."/>
            <person name="Albersmeier A."/>
            <person name="Kalinowski J."/>
            <person name="Ruckert C."/>
        </authorList>
    </citation>
    <scope>NUCLEOTIDE SEQUENCE</scope>
    <source>
        <strain evidence="3">KCTC 42651</strain>
    </source>
</reference>
<protein>
    <recommendedName>
        <fullName evidence="2">Fatty acid desaturase domain-containing protein</fullName>
    </recommendedName>
</protein>
<feature type="transmembrane region" description="Helical" evidence="1">
    <location>
        <begin position="49"/>
        <end position="77"/>
    </location>
</feature>
<dbReference type="AlphaFoldDB" id="A0A918XSM7"/>
<feature type="transmembrane region" description="Helical" evidence="1">
    <location>
        <begin position="203"/>
        <end position="222"/>
    </location>
</feature>
<proteinExistence type="predicted"/>
<gene>
    <name evidence="3" type="ORF">GCM10017083_26160</name>
</gene>
<evidence type="ECO:0000256" key="1">
    <source>
        <dbReference type="SAM" id="Phobius"/>
    </source>
</evidence>
<dbReference type="GO" id="GO:0006629">
    <property type="term" value="P:lipid metabolic process"/>
    <property type="evidence" value="ECO:0007669"/>
    <property type="project" value="InterPro"/>
</dbReference>
<dbReference type="EMBL" id="BMZS01000005">
    <property type="protein sequence ID" value="GHD51561.1"/>
    <property type="molecule type" value="Genomic_DNA"/>
</dbReference>
<reference evidence="3" key="2">
    <citation type="submission" date="2020-09" db="EMBL/GenBank/DDBJ databases">
        <authorList>
            <person name="Sun Q."/>
            <person name="Kim S."/>
        </authorList>
    </citation>
    <scope>NUCLEOTIDE SEQUENCE</scope>
    <source>
        <strain evidence="3">KCTC 42651</strain>
    </source>
</reference>
<organism evidence="3 4">
    <name type="scientific">Thalassobaculum fulvum</name>
    <dbReference type="NCBI Taxonomy" id="1633335"/>
    <lineage>
        <taxon>Bacteria</taxon>
        <taxon>Pseudomonadati</taxon>
        <taxon>Pseudomonadota</taxon>
        <taxon>Alphaproteobacteria</taxon>
        <taxon>Rhodospirillales</taxon>
        <taxon>Thalassobaculaceae</taxon>
        <taxon>Thalassobaculum</taxon>
    </lineage>
</organism>
<evidence type="ECO:0000259" key="2">
    <source>
        <dbReference type="Pfam" id="PF00487"/>
    </source>
</evidence>
<dbReference type="Proteomes" id="UP000630353">
    <property type="component" value="Unassembled WGS sequence"/>
</dbReference>
<evidence type="ECO:0000313" key="4">
    <source>
        <dbReference type="Proteomes" id="UP000630353"/>
    </source>
</evidence>
<dbReference type="Pfam" id="PF00487">
    <property type="entry name" value="FA_desaturase"/>
    <property type="match status" value="1"/>
</dbReference>
<comment type="caution">
    <text evidence="3">The sequence shown here is derived from an EMBL/GenBank/DDBJ whole genome shotgun (WGS) entry which is preliminary data.</text>
</comment>
<name>A0A918XSM7_9PROT</name>
<keyword evidence="1" id="KW-0472">Membrane</keyword>
<evidence type="ECO:0000313" key="3">
    <source>
        <dbReference type="EMBL" id="GHD51561.1"/>
    </source>
</evidence>
<feature type="domain" description="Fatty acid desaturase" evidence="2">
    <location>
        <begin position="71"/>
        <end position="307"/>
    </location>
</feature>
<dbReference type="RefSeq" id="WP_189990211.1">
    <property type="nucleotide sequence ID" value="NZ_BMZS01000005.1"/>
</dbReference>
<keyword evidence="1" id="KW-0812">Transmembrane</keyword>
<dbReference type="InterPro" id="IPR005804">
    <property type="entry name" value="FA_desaturase_dom"/>
</dbReference>
<sequence>MTQTPDSAPFDARPAAPTTGIFGDSGGAALPSAAAAEVRLTDRVEWQTVALAAGIYGGWAAALAAGGGALLPLWLWAPLAAWCVAWQASLQHEVIHGHPTPSPGLNRWIAGPPLTLWLAYERYRETHMQHHVDERLTDPLDDPESFYVTAGTWERIGRLHRNLLLVLNTLAGRLVLGPLWTVGRFAVAEGRRLHRGDRRLRNLWLRHALQAAAVAAVVDGAFGVPVWLYLLAVAWPATSLMLLRSFAEHRPAALPGHRSAIVESRGPLAWLYLSNNLHALHHERPGLAWFVLPKVFRANRSAVLERNGGFRLSGYGEVARRWLLAPRDHPRHPGRPV</sequence>
<accession>A0A918XSM7</accession>